<dbReference type="PANTHER" id="PTHR30580">
    <property type="entry name" value="PRIMOSOMAL PROTEIN N"/>
    <property type="match status" value="1"/>
</dbReference>
<dbReference type="EMBL" id="CP014228">
    <property type="protein sequence ID" value="AMD88562.1"/>
    <property type="molecule type" value="Genomic_DNA"/>
</dbReference>
<dbReference type="InterPro" id="IPR027417">
    <property type="entry name" value="P-loop_NTPase"/>
</dbReference>
<feature type="binding site" evidence="8">
    <location>
        <position position="392"/>
    </location>
    <ligand>
        <name>Zn(2+)</name>
        <dbReference type="ChEBI" id="CHEBI:29105"/>
        <label>1</label>
    </ligand>
</feature>
<keyword evidence="5 8" id="KW-0862">Zinc</keyword>
<dbReference type="OrthoDB" id="3177118at2"/>
<evidence type="ECO:0000256" key="1">
    <source>
        <dbReference type="ARBA" id="ARBA00022515"/>
    </source>
</evidence>
<dbReference type="GO" id="GO:0006269">
    <property type="term" value="P:DNA replication, synthesis of primer"/>
    <property type="evidence" value="ECO:0007669"/>
    <property type="project" value="UniProtKB-KW"/>
</dbReference>
<protein>
    <recommendedName>
        <fullName evidence="8">Probable replication restart protein PriA</fullName>
    </recommendedName>
    <alternativeName>
        <fullName evidence="8">Putative ATP-dependent DNA helicase PriA</fullName>
    </alternativeName>
</protein>
<dbReference type="GO" id="GO:0006270">
    <property type="term" value="P:DNA replication initiation"/>
    <property type="evidence" value="ECO:0007669"/>
    <property type="project" value="TreeGrafter"/>
</dbReference>
<feature type="binding site" evidence="8">
    <location>
        <position position="401"/>
    </location>
    <ligand>
        <name>Zn(2+)</name>
        <dbReference type="ChEBI" id="CHEBI:29105"/>
        <label>2</label>
    </ligand>
</feature>
<evidence type="ECO:0000256" key="8">
    <source>
        <dbReference type="HAMAP-Rule" id="MF_00983"/>
    </source>
</evidence>
<evidence type="ECO:0000313" key="12">
    <source>
        <dbReference type="Proteomes" id="UP000065220"/>
    </source>
</evidence>
<keyword evidence="6 8" id="KW-0067">ATP-binding</keyword>
<proteinExistence type="inferred from homology"/>
<keyword evidence="1 8" id="KW-0639">Primosome</keyword>
<dbReference type="GO" id="GO:0006310">
    <property type="term" value="P:DNA recombination"/>
    <property type="evidence" value="ECO:0007669"/>
    <property type="project" value="InterPro"/>
</dbReference>
<dbReference type="KEGG" id="ard:AXF14_10535"/>
<feature type="binding site" evidence="8">
    <location>
        <position position="398"/>
    </location>
    <ligand>
        <name>Zn(2+)</name>
        <dbReference type="ChEBI" id="CHEBI:29105"/>
        <label>2</label>
    </ligand>
</feature>
<comment type="similarity">
    <text evidence="8">Belongs to the helicase family. PriA subfamily.</text>
</comment>
<feature type="binding site" evidence="8">
    <location>
        <position position="415"/>
    </location>
    <ligand>
        <name>Zn(2+)</name>
        <dbReference type="ChEBI" id="CHEBI:29105"/>
        <label>2</label>
    </ligand>
</feature>
<feature type="region of interest" description="Disordered" evidence="9">
    <location>
        <begin position="113"/>
        <end position="134"/>
    </location>
</feature>
<organism evidence="11 12">
    <name type="scientific">Actinomyces radicidentis</name>
    <dbReference type="NCBI Taxonomy" id="111015"/>
    <lineage>
        <taxon>Bacteria</taxon>
        <taxon>Bacillati</taxon>
        <taxon>Actinomycetota</taxon>
        <taxon>Actinomycetes</taxon>
        <taxon>Actinomycetales</taxon>
        <taxon>Actinomycetaceae</taxon>
        <taxon>Actinomyces</taxon>
    </lineage>
</organism>
<feature type="binding site" evidence="8">
    <location>
        <position position="418"/>
    </location>
    <ligand>
        <name>Zn(2+)</name>
        <dbReference type="ChEBI" id="CHEBI:29105"/>
        <label>2</label>
    </ligand>
</feature>
<keyword evidence="4 8" id="KW-0547">Nucleotide-binding</keyword>
<evidence type="ECO:0000256" key="5">
    <source>
        <dbReference type="ARBA" id="ARBA00022833"/>
    </source>
</evidence>
<dbReference type="Gene3D" id="3.40.50.300">
    <property type="entry name" value="P-loop containing nucleotide triphosphate hydrolases"/>
    <property type="match status" value="1"/>
</dbReference>
<name>A0A0X8JH73_ACTRD</name>
<dbReference type="SUPFAM" id="SSF52540">
    <property type="entry name" value="P-loop containing nucleoside triphosphate hydrolases"/>
    <property type="match status" value="1"/>
</dbReference>
<gene>
    <name evidence="8" type="primary">priA</name>
    <name evidence="11" type="ORF">AXF14_10535</name>
</gene>
<dbReference type="HAMAP" id="MF_00983">
    <property type="entry name" value="PriA"/>
    <property type="match status" value="1"/>
</dbReference>
<feature type="binding site" evidence="8">
    <location>
        <position position="430"/>
    </location>
    <ligand>
        <name>Zn(2+)</name>
        <dbReference type="ChEBI" id="CHEBI:29105"/>
        <label>1</label>
    </ligand>
</feature>
<dbReference type="InterPro" id="IPR005259">
    <property type="entry name" value="PriA"/>
</dbReference>
<dbReference type="Proteomes" id="UP000065220">
    <property type="component" value="Chromosome"/>
</dbReference>
<dbReference type="GO" id="GO:0005524">
    <property type="term" value="F:ATP binding"/>
    <property type="evidence" value="ECO:0007669"/>
    <property type="project" value="UniProtKB-UniRule"/>
</dbReference>
<keyword evidence="2 8" id="KW-0235">DNA replication</keyword>
<evidence type="ECO:0000256" key="6">
    <source>
        <dbReference type="ARBA" id="ARBA00022840"/>
    </source>
</evidence>
<sequence>MTGTGVDLPVARVLLDTPVPHLDRPFDYLVPPELDVAAGVGTRVTVRFGGQEMHGWVWERSRTTTHPGRLTALRRVVSDLPVLPEATRRLVDAVAVRAAGTRSDVIRLAVPARHATTERSERGKAEPEPPTWTAPEADAQGWGAYEGGAGLLTALAGGGAPRAAWSVLPEREGLVRGWVALVAEAAAASLASGRGVLVIVATTDQAEAVAAALAAELDGEPVVTLAAEHGPARRYRAFLRLLLGHTRVAVGTRAAAFAPVRDLGLMVLWDDGDDRLDERHAPYVHARTVLALRSGLEGAGLLLAAHSRSVEAQSYVEAGWAGDLRAPRALVRRALPRVEVPGEIELGAEGASGRARIPSLAHRAVREALADGPVLVQVPRGGYAPVVACARCRTAARCPSCAGPLSMDREGRVTCRWCGRLLGAFACASCGNHALRMVSVGSARTAEELGRAFPGVPVVVSGARESHGIIDEVDDAPRLVVATPGAEPTALGGYRAALLLDGAALSARPDLGAVGEAMRRWSNAVVLVQPGARVILLGGAEPTAAQALVRWDQPGLARRELAERAELHLPPAWRTARLDGPRRAVDAVLAEAAAAGYEVLGPVEAPPARGQTARAGEVRGLVRAPVSRGRELAALLRVRSRERSARREEPLRVELDPTVLW</sequence>
<accession>A0A0X8JH73</accession>
<dbReference type="InterPro" id="IPR042115">
    <property type="entry name" value="PriA_3primeBD_sf"/>
</dbReference>
<dbReference type="Pfam" id="PF17764">
    <property type="entry name" value="PriA_3primeBD"/>
    <property type="match status" value="1"/>
</dbReference>
<evidence type="ECO:0000259" key="10">
    <source>
        <dbReference type="Pfam" id="PF17764"/>
    </source>
</evidence>
<dbReference type="GO" id="GO:0043138">
    <property type="term" value="F:3'-5' DNA helicase activity"/>
    <property type="evidence" value="ECO:0007669"/>
    <property type="project" value="TreeGrafter"/>
</dbReference>
<dbReference type="Gene3D" id="3.40.1440.60">
    <property type="entry name" value="PriA, 3(prime) DNA-binding domain"/>
    <property type="match status" value="1"/>
</dbReference>
<comment type="cofactor">
    <cofactor evidence="8">
        <name>Zn(2+)</name>
        <dbReference type="ChEBI" id="CHEBI:29105"/>
    </cofactor>
    <text evidence="8">Binds 2 zinc ions per subunit.</text>
</comment>
<feature type="domain" description="Primosomal protein N' 3' DNA-binding" evidence="10">
    <location>
        <begin position="12"/>
        <end position="111"/>
    </location>
</feature>
<dbReference type="GO" id="GO:1990077">
    <property type="term" value="C:primosome complex"/>
    <property type="evidence" value="ECO:0007669"/>
    <property type="project" value="UniProtKB-UniRule"/>
</dbReference>
<keyword evidence="7 8" id="KW-0238">DNA-binding</keyword>
<dbReference type="GO" id="GO:0008270">
    <property type="term" value="F:zinc ion binding"/>
    <property type="evidence" value="ECO:0007669"/>
    <property type="project" value="UniProtKB-UniRule"/>
</dbReference>
<comment type="function">
    <text evidence="8">Initiates the restart of stalled replication forks, which reloads the replicative helicase on sites other than the origin of replication. Recognizes and binds to abandoned replication forks and remodels them to uncover a helicase loading site. Promotes assembly of the primosome at these replication forks.</text>
</comment>
<evidence type="ECO:0000313" key="11">
    <source>
        <dbReference type="EMBL" id="AMD88562.1"/>
    </source>
</evidence>
<evidence type="ECO:0000256" key="3">
    <source>
        <dbReference type="ARBA" id="ARBA00022723"/>
    </source>
</evidence>
<evidence type="ECO:0000256" key="4">
    <source>
        <dbReference type="ARBA" id="ARBA00022741"/>
    </source>
</evidence>
<dbReference type="AlphaFoldDB" id="A0A0X8JH73"/>
<feature type="binding site" evidence="8">
    <location>
        <position position="389"/>
    </location>
    <ligand>
        <name>Zn(2+)</name>
        <dbReference type="ChEBI" id="CHEBI:29105"/>
        <label>1</label>
    </ligand>
</feature>
<dbReference type="STRING" id="111015.AXF14_10535"/>
<dbReference type="PANTHER" id="PTHR30580:SF0">
    <property type="entry name" value="PRIMOSOMAL PROTEIN N"/>
    <property type="match status" value="1"/>
</dbReference>
<comment type="subunit">
    <text evidence="8">Component of the replication restart primosome.</text>
</comment>
<evidence type="ECO:0000256" key="9">
    <source>
        <dbReference type="SAM" id="MobiDB-lite"/>
    </source>
</evidence>
<dbReference type="GO" id="GO:0006302">
    <property type="term" value="P:double-strand break repair"/>
    <property type="evidence" value="ECO:0007669"/>
    <property type="project" value="InterPro"/>
</dbReference>
<evidence type="ECO:0000256" key="2">
    <source>
        <dbReference type="ARBA" id="ARBA00022705"/>
    </source>
</evidence>
<comment type="caution">
    <text evidence="8">As this protein does not have any detectable helicase domains, it probably does not have helicase activity.</text>
</comment>
<dbReference type="InterPro" id="IPR041222">
    <property type="entry name" value="PriA_3primeBD"/>
</dbReference>
<keyword evidence="12" id="KW-1185">Reference proteome</keyword>
<dbReference type="GO" id="GO:0003677">
    <property type="term" value="F:DNA binding"/>
    <property type="evidence" value="ECO:0007669"/>
    <property type="project" value="UniProtKB-UniRule"/>
</dbReference>
<keyword evidence="3 8" id="KW-0479">Metal-binding</keyword>
<evidence type="ECO:0000256" key="7">
    <source>
        <dbReference type="ARBA" id="ARBA00023125"/>
    </source>
</evidence>
<feature type="compositionally biased region" description="Basic and acidic residues" evidence="9">
    <location>
        <begin position="115"/>
        <end position="127"/>
    </location>
</feature>
<reference evidence="12" key="1">
    <citation type="submission" date="2016-02" db="EMBL/GenBank/DDBJ databases">
        <authorList>
            <person name="Holder M.E."/>
            <person name="Ajami N.J."/>
            <person name="Petrosino J.F."/>
        </authorList>
    </citation>
    <scope>NUCLEOTIDE SEQUENCE [LARGE SCALE GENOMIC DNA]</scope>
    <source>
        <strain evidence="12">CCUG 36733</strain>
    </source>
</reference>
<feature type="binding site" evidence="8">
    <location>
        <position position="427"/>
    </location>
    <ligand>
        <name>Zn(2+)</name>
        <dbReference type="ChEBI" id="CHEBI:29105"/>
        <label>1</label>
    </ligand>
</feature>